<dbReference type="AlphaFoldDB" id="A0A553N8Q0"/>
<name>A0A553N8Q0_TIGCA</name>
<accession>A0A553N8Q0</accession>
<feature type="chain" id="PRO_5022032569" description="DUF4794 domain-containing protein" evidence="1">
    <location>
        <begin position="17"/>
        <end position="234"/>
    </location>
</feature>
<reference evidence="2 3" key="1">
    <citation type="journal article" date="2018" name="Nat. Ecol. Evol.">
        <title>Genomic signatures of mitonuclear coevolution across populations of Tigriopus californicus.</title>
        <authorList>
            <person name="Barreto F.S."/>
            <person name="Watson E.T."/>
            <person name="Lima T.G."/>
            <person name="Willett C.S."/>
            <person name="Edmands S."/>
            <person name="Li W."/>
            <person name="Burton R.S."/>
        </authorList>
    </citation>
    <scope>NUCLEOTIDE SEQUENCE [LARGE SCALE GENOMIC DNA]</scope>
    <source>
        <strain evidence="2 3">San Diego</strain>
    </source>
</reference>
<comment type="caution">
    <text evidence="2">The sequence shown here is derived from an EMBL/GenBank/DDBJ whole genome shotgun (WGS) entry which is preliminary data.</text>
</comment>
<evidence type="ECO:0000313" key="2">
    <source>
        <dbReference type="EMBL" id="TRY61816.1"/>
    </source>
</evidence>
<keyword evidence="1" id="KW-0732">Signal</keyword>
<evidence type="ECO:0000256" key="1">
    <source>
        <dbReference type="SAM" id="SignalP"/>
    </source>
</evidence>
<evidence type="ECO:0008006" key="4">
    <source>
        <dbReference type="Google" id="ProtNLM"/>
    </source>
</evidence>
<protein>
    <recommendedName>
        <fullName evidence="4">DUF4794 domain-containing protein</fullName>
    </recommendedName>
</protein>
<dbReference type="EMBL" id="VCGU01000459">
    <property type="protein sequence ID" value="TRY61816.1"/>
    <property type="molecule type" value="Genomic_DNA"/>
</dbReference>
<gene>
    <name evidence="2" type="ORF">TCAL_13921</name>
</gene>
<proteinExistence type="predicted"/>
<feature type="signal peptide" evidence="1">
    <location>
        <begin position="1"/>
        <end position="16"/>
    </location>
</feature>
<dbReference type="Proteomes" id="UP000318571">
    <property type="component" value="Chromosome 8"/>
</dbReference>
<evidence type="ECO:0000313" key="3">
    <source>
        <dbReference type="Proteomes" id="UP000318571"/>
    </source>
</evidence>
<sequence length="234" mass="25373">MKYFIIFFTVLAIAASEQTKTNEVTPTETVENTPVTGTNPVTVDTSNLGDSVQAFVDSRQVYASPHLPVVPVYFRQLPVQNPVQAVPHQVQPVQQPVVQYVPVAMVMQDSGRIIPFGGGVSGNVGPLGASAGLGYTQNNGFGAGFDFGLGNKYTTYGAQPTYQTYYNPQPVFTNNPQPIYTTNTPQTTYTTIPQSATTSSYHYGYGRALDSVNAPAVQYKAHKQPVAVPYFYRA</sequence>
<organism evidence="2 3">
    <name type="scientific">Tigriopus californicus</name>
    <name type="common">Marine copepod</name>
    <dbReference type="NCBI Taxonomy" id="6832"/>
    <lineage>
        <taxon>Eukaryota</taxon>
        <taxon>Metazoa</taxon>
        <taxon>Ecdysozoa</taxon>
        <taxon>Arthropoda</taxon>
        <taxon>Crustacea</taxon>
        <taxon>Multicrustacea</taxon>
        <taxon>Hexanauplia</taxon>
        <taxon>Copepoda</taxon>
        <taxon>Harpacticoida</taxon>
        <taxon>Harpacticidae</taxon>
        <taxon>Tigriopus</taxon>
    </lineage>
</organism>
<keyword evidence="3" id="KW-1185">Reference proteome</keyword>